<accession>A0A0N4YQS0</accession>
<reference evidence="3" key="1">
    <citation type="submission" date="2017-02" db="UniProtKB">
        <authorList>
            <consortium name="WormBaseParasite"/>
        </authorList>
    </citation>
    <scope>IDENTIFICATION</scope>
</reference>
<dbReference type="OMA" id="HMASRIH"/>
<name>A0A0N4YQS0_NIPBR</name>
<keyword evidence="2" id="KW-1185">Reference proteome</keyword>
<organism evidence="3">
    <name type="scientific">Nippostrongylus brasiliensis</name>
    <name type="common">Rat hookworm</name>
    <dbReference type="NCBI Taxonomy" id="27835"/>
    <lineage>
        <taxon>Eukaryota</taxon>
        <taxon>Metazoa</taxon>
        <taxon>Ecdysozoa</taxon>
        <taxon>Nematoda</taxon>
        <taxon>Chromadorea</taxon>
        <taxon>Rhabditida</taxon>
        <taxon>Rhabditina</taxon>
        <taxon>Rhabditomorpha</taxon>
        <taxon>Strongyloidea</taxon>
        <taxon>Heligmosomidae</taxon>
        <taxon>Nippostrongylus</taxon>
    </lineage>
</organism>
<dbReference type="WBParaSite" id="NBR_0001959201-mRNA-1">
    <property type="protein sequence ID" value="NBR_0001959201-mRNA-1"/>
    <property type="gene ID" value="NBR_0001959201"/>
</dbReference>
<evidence type="ECO:0000313" key="2">
    <source>
        <dbReference type="Proteomes" id="UP000271162"/>
    </source>
</evidence>
<sequence length="138" mass="15048">MLDQTTAMPSNADLLQAILQLQAHVESTFNHMASRIHSLEGALTELLERSKLKSACIFCPLEENRGGHTTSRCNRFPDVVAKSMQVARSGLCGRCLQPAHSEDDDCGVHCTACEGMHNVLLCSNCGGGHRGGFKRRRP</sequence>
<evidence type="ECO:0000313" key="1">
    <source>
        <dbReference type="EMBL" id="VDL83327.1"/>
    </source>
</evidence>
<dbReference type="Proteomes" id="UP000271162">
    <property type="component" value="Unassembled WGS sequence"/>
</dbReference>
<proteinExistence type="predicted"/>
<protein>
    <submittedName>
        <fullName evidence="1 3">Uncharacterized protein</fullName>
    </submittedName>
</protein>
<gene>
    <name evidence="1" type="ORF">NBR_LOCUS19593</name>
</gene>
<dbReference type="EMBL" id="UYSL01024308">
    <property type="protein sequence ID" value="VDL83327.1"/>
    <property type="molecule type" value="Genomic_DNA"/>
</dbReference>
<reference evidence="1 2" key="2">
    <citation type="submission" date="2018-11" db="EMBL/GenBank/DDBJ databases">
        <authorList>
            <consortium name="Pathogen Informatics"/>
        </authorList>
    </citation>
    <scope>NUCLEOTIDE SEQUENCE [LARGE SCALE GENOMIC DNA]</scope>
</reference>
<dbReference type="AlphaFoldDB" id="A0A0N4YQS0"/>
<evidence type="ECO:0000313" key="3">
    <source>
        <dbReference type="WBParaSite" id="NBR_0001959201-mRNA-1"/>
    </source>
</evidence>